<evidence type="ECO:0000313" key="3">
    <source>
        <dbReference type="Proteomes" id="UP000240325"/>
    </source>
</evidence>
<protein>
    <submittedName>
        <fullName evidence="2">Uncharacterized protein</fullName>
    </submittedName>
</protein>
<name>A0A2H4UUK1_9VIRU</name>
<keyword evidence="3" id="KW-1185">Reference proteome</keyword>
<evidence type="ECO:0000256" key="1">
    <source>
        <dbReference type="SAM" id="MobiDB-lite"/>
    </source>
</evidence>
<dbReference type="Proteomes" id="UP000240325">
    <property type="component" value="Segment"/>
</dbReference>
<dbReference type="Pfam" id="PF19068">
    <property type="entry name" value="DUF5764"/>
    <property type="match status" value="1"/>
</dbReference>
<accession>A0A2H4UUK1</accession>
<gene>
    <name evidence="2" type="ORF">BMW23_0541</name>
</gene>
<organism evidence="2">
    <name type="scientific">Bodo saltans virus</name>
    <dbReference type="NCBI Taxonomy" id="2024608"/>
    <lineage>
        <taxon>Viruses</taxon>
        <taxon>Varidnaviria</taxon>
        <taxon>Bamfordvirae</taxon>
        <taxon>Nucleocytoviricota</taxon>
        <taxon>Megaviricetes</taxon>
        <taxon>Imitervirales</taxon>
        <taxon>Mimiviridae</taxon>
        <taxon>Klosneuvirinae</taxon>
        <taxon>Theiavirus</taxon>
        <taxon>Theiavirus salishense</taxon>
    </lineage>
</organism>
<evidence type="ECO:0000313" key="2">
    <source>
        <dbReference type="EMBL" id="ATZ80588.1"/>
    </source>
</evidence>
<proteinExistence type="predicted"/>
<dbReference type="InterPro" id="IPR043913">
    <property type="entry name" value="DUF5764"/>
</dbReference>
<dbReference type="EMBL" id="MF782455">
    <property type="protein sequence ID" value="ATZ80588.1"/>
    <property type="molecule type" value="Genomic_DNA"/>
</dbReference>
<reference evidence="2" key="1">
    <citation type="journal article" date="2017" name="Elife">
        <title>The kinetoplastid-infecting Bodo saltans virus (BsV), a window into the most abundant giant viruses in the sea.</title>
        <authorList>
            <person name="Deeg C.M."/>
            <person name="Chow C.-E.T."/>
            <person name="Suttle C.A."/>
        </authorList>
    </citation>
    <scope>NUCLEOTIDE SEQUENCE</scope>
    <source>
        <strain evidence="2">NG1</strain>
    </source>
</reference>
<feature type="compositionally biased region" description="Basic and acidic residues" evidence="1">
    <location>
        <begin position="364"/>
        <end position="413"/>
    </location>
</feature>
<feature type="region of interest" description="Disordered" evidence="1">
    <location>
        <begin position="364"/>
        <end position="439"/>
    </location>
</feature>
<sequence>MQNNSNKTLSCIFPCFGKASVDARDIYFDLLVRILSPLFFEGFQSVFTKAVEYEKKYDEAAKKNREIENPGIDNLFRHFLLTFKKMSDMKIEEETQRIRAHSQCADFFDDLIKVVVKSHIVILTCSAKDSKLITEKFYETVNVNTFIHKCYIEISKIFYNNPKLFYTDELLTKYEIKNSTQIFKCDRETIFNNIRAGIKSALIQTLPMRQIIDEYLNTNISDVNEQYITNVKQMIAHDLDKDDKSNVNLLENSHNELKNDNEIKQNDEFDLDLKEFIFGRKIVDTANENQNINTKSEFDKSIFDTKQNQHISPSKNEILSVSSNTKKNKENVDVDVDALFNKSTMSKSKKNENDMFFINAIKEKNIENNEKQSEQPKESPKEQLKESPKEQLKESPKEQPKESPKEQPKESLKEQQNTNPYEINIDRSLKRNNDNHYSD</sequence>
<feature type="compositionally biased region" description="Basic and acidic residues" evidence="1">
    <location>
        <begin position="424"/>
        <end position="439"/>
    </location>
</feature>